<sequence>MFEPKLWKGKRPDRNYPVDAFAEGLAEDAPHSGAWLGDRPGLDLGGERQTLTWIGMSLIGLGVGILLTRAMMGHDDVERVRGWLKPDGQDVGEARDARVDEASDESFPASDPPSFSPSTASLS</sequence>
<keyword evidence="2" id="KW-0812">Transmembrane</keyword>
<keyword evidence="2" id="KW-1133">Transmembrane helix</keyword>
<keyword evidence="4" id="KW-1185">Reference proteome</keyword>
<dbReference type="KEGG" id="abac:LuPra_01774"/>
<dbReference type="AlphaFoldDB" id="A0A143PJZ2"/>
<evidence type="ECO:0000256" key="1">
    <source>
        <dbReference type="SAM" id="MobiDB-lite"/>
    </source>
</evidence>
<name>A0A143PJZ2_LUTPR</name>
<protein>
    <submittedName>
        <fullName evidence="3">Uncharacterized protein</fullName>
    </submittedName>
</protein>
<dbReference type="EMBL" id="CP015136">
    <property type="protein sequence ID" value="AMY08570.1"/>
    <property type="molecule type" value="Genomic_DNA"/>
</dbReference>
<dbReference type="Proteomes" id="UP000076079">
    <property type="component" value="Chromosome"/>
</dbReference>
<keyword evidence="2" id="KW-0472">Membrane</keyword>
<organism evidence="3 4">
    <name type="scientific">Luteitalea pratensis</name>
    <dbReference type="NCBI Taxonomy" id="1855912"/>
    <lineage>
        <taxon>Bacteria</taxon>
        <taxon>Pseudomonadati</taxon>
        <taxon>Acidobacteriota</taxon>
        <taxon>Vicinamibacteria</taxon>
        <taxon>Vicinamibacterales</taxon>
        <taxon>Vicinamibacteraceae</taxon>
        <taxon>Luteitalea</taxon>
    </lineage>
</organism>
<evidence type="ECO:0000313" key="3">
    <source>
        <dbReference type="EMBL" id="AMY08570.1"/>
    </source>
</evidence>
<accession>A0A143PJZ2</accession>
<proteinExistence type="predicted"/>
<reference evidence="4" key="2">
    <citation type="submission" date="2016-04" db="EMBL/GenBank/DDBJ databases">
        <title>First Complete Genome Sequence of a Subdivision 6 Acidobacterium.</title>
        <authorList>
            <person name="Huang S."/>
            <person name="Vieira S."/>
            <person name="Bunk B."/>
            <person name="Riedel T."/>
            <person name="Sproeer C."/>
            <person name="Overmann J."/>
        </authorList>
    </citation>
    <scope>NUCLEOTIDE SEQUENCE [LARGE SCALE GENOMIC DNA]</scope>
    <source>
        <strain evidence="4">DSM 100886 HEG_-6_39</strain>
    </source>
</reference>
<feature type="transmembrane region" description="Helical" evidence="2">
    <location>
        <begin position="51"/>
        <end position="72"/>
    </location>
</feature>
<reference evidence="3 4" key="1">
    <citation type="journal article" date="2016" name="Genome Announc.">
        <title>First Complete Genome Sequence of a Subdivision 6 Acidobacterium Strain.</title>
        <authorList>
            <person name="Huang S."/>
            <person name="Vieira S."/>
            <person name="Bunk B."/>
            <person name="Riedel T."/>
            <person name="Sproer C."/>
            <person name="Overmann J."/>
        </authorList>
    </citation>
    <scope>NUCLEOTIDE SEQUENCE [LARGE SCALE GENOMIC DNA]</scope>
    <source>
        <strain evidence="4">DSM 100886 HEG_-6_39</strain>
    </source>
</reference>
<dbReference type="PATRIC" id="fig|1813736.3.peg.1860"/>
<dbReference type="STRING" id="1855912.LuPra_01774"/>
<evidence type="ECO:0000256" key="2">
    <source>
        <dbReference type="SAM" id="Phobius"/>
    </source>
</evidence>
<feature type="region of interest" description="Disordered" evidence="1">
    <location>
        <begin position="83"/>
        <end position="123"/>
    </location>
</feature>
<feature type="compositionally biased region" description="Basic and acidic residues" evidence="1">
    <location>
        <begin position="92"/>
        <end position="101"/>
    </location>
</feature>
<evidence type="ECO:0000313" key="4">
    <source>
        <dbReference type="Proteomes" id="UP000076079"/>
    </source>
</evidence>
<gene>
    <name evidence="3" type="ORF">LuPra_01774</name>
</gene>
<dbReference type="RefSeq" id="WP_157898917.1">
    <property type="nucleotide sequence ID" value="NZ_CP015136.1"/>
</dbReference>